<keyword evidence="3" id="KW-1185">Reference proteome</keyword>
<evidence type="ECO:0000313" key="2">
    <source>
        <dbReference type="EMBL" id="ANP46589.1"/>
    </source>
</evidence>
<dbReference type="OrthoDB" id="8480211at2"/>
<proteinExistence type="predicted"/>
<evidence type="ECO:0000313" key="3">
    <source>
        <dbReference type="Proteomes" id="UP000092498"/>
    </source>
</evidence>
<dbReference type="RefSeq" id="WP_066771841.1">
    <property type="nucleotide sequence ID" value="NZ_CP013244.1"/>
</dbReference>
<sequence>MEPIAQATAIILAGASLGWIALFSFVLAPVAFKQFDAGRAERLVKHVMNSGHGILGLIAFASAIAALMAGAVAGAATAAVGGAFAFMCKFALAPREDKPLKGHRVLKTARVVASSLTAFIAPVLIAAIVLTLLKI</sequence>
<evidence type="ECO:0008006" key="4">
    <source>
        <dbReference type="Google" id="ProtNLM"/>
    </source>
</evidence>
<protein>
    <recommendedName>
        <fullName evidence="4">DUF4149 domain-containing protein</fullName>
    </recommendedName>
</protein>
<keyword evidence="1" id="KW-1133">Transmembrane helix</keyword>
<evidence type="ECO:0000256" key="1">
    <source>
        <dbReference type="SAM" id="Phobius"/>
    </source>
</evidence>
<accession>A0A1B1AJ47</accession>
<reference evidence="2 3" key="1">
    <citation type="submission" date="2015-11" db="EMBL/GenBank/DDBJ databases">
        <title>Whole-Genome Sequence of Candidatus Oderbacter manganicum from the National Park Lower Oder Valley, Germany.</title>
        <authorList>
            <person name="Braun B."/>
            <person name="Liere K."/>
            <person name="Szewzyk U."/>
        </authorList>
    </citation>
    <scope>NUCLEOTIDE SEQUENCE [LARGE SCALE GENOMIC DNA]</scope>
    <source>
        <strain evidence="2 3">OTSz_A_272</strain>
    </source>
</reference>
<feature type="transmembrane region" description="Helical" evidence="1">
    <location>
        <begin position="6"/>
        <end position="32"/>
    </location>
</feature>
<feature type="transmembrane region" description="Helical" evidence="1">
    <location>
        <begin position="111"/>
        <end position="133"/>
    </location>
</feature>
<keyword evidence="1" id="KW-0472">Membrane</keyword>
<dbReference type="Proteomes" id="UP000092498">
    <property type="component" value="Chromosome"/>
</dbReference>
<organism evidence="2 3">
    <name type="scientific">Candidatus Viadribacter manganicus</name>
    <dbReference type="NCBI Taxonomy" id="1759059"/>
    <lineage>
        <taxon>Bacteria</taxon>
        <taxon>Pseudomonadati</taxon>
        <taxon>Pseudomonadota</taxon>
        <taxon>Alphaproteobacteria</taxon>
        <taxon>Hyphomonadales</taxon>
        <taxon>Hyphomonadaceae</taxon>
        <taxon>Candidatus Viadribacter</taxon>
    </lineage>
</organism>
<name>A0A1B1AJ47_9PROT</name>
<dbReference type="InParanoid" id="A0A1B1AJ47"/>
<dbReference type="STRING" id="1759059.ATE48_12015"/>
<dbReference type="KEGG" id="cbot:ATE48_12015"/>
<dbReference type="EMBL" id="CP013244">
    <property type="protein sequence ID" value="ANP46589.1"/>
    <property type="molecule type" value="Genomic_DNA"/>
</dbReference>
<keyword evidence="1" id="KW-0812">Transmembrane</keyword>
<dbReference type="AlphaFoldDB" id="A0A1B1AJ47"/>
<feature type="transmembrane region" description="Helical" evidence="1">
    <location>
        <begin position="53"/>
        <end position="86"/>
    </location>
</feature>
<gene>
    <name evidence="2" type="ORF">ATE48_12015</name>
</gene>